<keyword evidence="3" id="KW-1185">Reference proteome</keyword>
<accession>A0ABN8Z405</accession>
<reference evidence="2" key="1">
    <citation type="submission" date="2023-04" db="EMBL/GenBank/DDBJ databases">
        <authorList>
            <consortium name="ELIXIR-Norway"/>
        </authorList>
    </citation>
    <scope>NUCLEOTIDE SEQUENCE [LARGE SCALE GENOMIC DNA]</scope>
</reference>
<dbReference type="Proteomes" id="UP001176941">
    <property type="component" value="Chromosome 28"/>
</dbReference>
<name>A0ABN8Z405_RANTA</name>
<proteinExistence type="predicted"/>
<gene>
    <name evidence="2" type="ORF">MRATA1EN1_LOCUS17539</name>
</gene>
<feature type="compositionally biased region" description="Basic and acidic residues" evidence="1">
    <location>
        <begin position="23"/>
        <end position="41"/>
    </location>
</feature>
<organism evidence="2 3">
    <name type="scientific">Rangifer tarandus platyrhynchus</name>
    <name type="common">Svalbard reindeer</name>
    <dbReference type="NCBI Taxonomy" id="3082113"/>
    <lineage>
        <taxon>Eukaryota</taxon>
        <taxon>Metazoa</taxon>
        <taxon>Chordata</taxon>
        <taxon>Craniata</taxon>
        <taxon>Vertebrata</taxon>
        <taxon>Euteleostomi</taxon>
        <taxon>Mammalia</taxon>
        <taxon>Eutheria</taxon>
        <taxon>Laurasiatheria</taxon>
        <taxon>Artiodactyla</taxon>
        <taxon>Ruminantia</taxon>
        <taxon>Pecora</taxon>
        <taxon>Cervidae</taxon>
        <taxon>Odocoileinae</taxon>
        <taxon>Rangifer</taxon>
    </lineage>
</organism>
<protein>
    <submittedName>
        <fullName evidence="2">Uncharacterized protein</fullName>
    </submittedName>
</protein>
<evidence type="ECO:0000256" key="1">
    <source>
        <dbReference type="SAM" id="MobiDB-lite"/>
    </source>
</evidence>
<evidence type="ECO:0000313" key="2">
    <source>
        <dbReference type="EMBL" id="CAI9168577.1"/>
    </source>
</evidence>
<evidence type="ECO:0000313" key="3">
    <source>
        <dbReference type="Proteomes" id="UP001176941"/>
    </source>
</evidence>
<feature type="region of interest" description="Disordered" evidence="1">
    <location>
        <begin position="1"/>
        <end position="108"/>
    </location>
</feature>
<dbReference type="EMBL" id="OX459964">
    <property type="protein sequence ID" value="CAI9168577.1"/>
    <property type="molecule type" value="Genomic_DNA"/>
</dbReference>
<sequence length="108" mass="11905">MLLEISRVPRPLPGFPGGSDGEESAHSARDLDSVPEWRRSPGEGNGDPLQCSYVENPMDRGAWRPTVHGVTKESDMNWTGKAPRMTKAFPGQHGHSASQPKRGCFHQR</sequence>